<reference evidence="1 2" key="1">
    <citation type="submission" date="2014-02" db="EMBL/GenBank/DDBJ databases">
        <title>Whole genome shotgun sequence of Rhodococcus wratislaviensis NBRC 100605.</title>
        <authorList>
            <person name="Hosoyama A."/>
            <person name="Tsuchikane K."/>
            <person name="Yoshida I."/>
            <person name="Ohji S."/>
            <person name="Ichikawa N."/>
            <person name="Yamazoe A."/>
            <person name="Fujita N."/>
        </authorList>
    </citation>
    <scope>NUCLEOTIDE SEQUENCE [LARGE SCALE GENOMIC DNA]</scope>
    <source>
        <strain evidence="1 2">NBRC 100605</strain>
    </source>
</reference>
<gene>
    <name evidence="1" type="ORF">RW1_038_00050</name>
</gene>
<keyword evidence="2" id="KW-1185">Reference proteome</keyword>
<evidence type="ECO:0000313" key="2">
    <source>
        <dbReference type="Proteomes" id="UP000019491"/>
    </source>
</evidence>
<proteinExistence type="predicted"/>
<accession>X0Q6U4</accession>
<name>X0Q6U4_RHOWR</name>
<protein>
    <submittedName>
        <fullName evidence="1">Uncharacterized protein</fullName>
    </submittedName>
</protein>
<evidence type="ECO:0000313" key="1">
    <source>
        <dbReference type="EMBL" id="GAF47087.1"/>
    </source>
</evidence>
<sequence length="64" mass="7435">MRTVELCPYRIDFLGVRGCRSQTRLHREWHELETVEVSVATLTVFVDYAWAAPGVWTRRANARG</sequence>
<dbReference type="Proteomes" id="UP000019491">
    <property type="component" value="Unassembled WGS sequence"/>
</dbReference>
<comment type="caution">
    <text evidence="1">The sequence shown here is derived from an EMBL/GenBank/DDBJ whole genome shotgun (WGS) entry which is preliminary data.</text>
</comment>
<dbReference type="AlphaFoldDB" id="X0Q6U4"/>
<dbReference type="EMBL" id="BAWF01000038">
    <property type="protein sequence ID" value="GAF47087.1"/>
    <property type="molecule type" value="Genomic_DNA"/>
</dbReference>
<organism evidence="1 2">
    <name type="scientific">Rhodococcus wratislaviensis NBRC 100605</name>
    <dbReference type="NCBI Taxonomy" id="1219028"/>
    <lineage>
        <taxon>Bacteria</taxon>
        <taxon>Bacillati</taxon>
        <taxon>Actinomycetota</taxon>
        <taxon>Actinomycetes</taxon>
        <taxon>Mycobacteriales</taxon>
        <taxon>Nocardiaceae</taxon>
        <taxon>Rhodococcus</taxon>
    </lineage>
</organism>